<dbReference type="AlphaFoldDB" id="A0A7U3YNN9"/>
<dbReference type="InterPro" id="IPR006522">
    <property type="entry name" value="Phage_virion_morphogenesis"/>
</dbReference>
<evidence type="ECO:0000313" key="1">
    <source>
        <dbReference type="EMBL" id="ADW18578.1"/>
    </source>
</evidence>
<reference evidence="1 2" key="1">
    <citation type="journal article" date="2011" name="Stand. Genomic Sci.">
        <title>Complete genome sequence of Desulfobulbus propionicus type strain (1pr3).</title>
        <authorList>
            <person name="Pagani I."/>
            <person name="Lapidus A."/>
            <person name="Nolan M."/>
            <person name="Lucas S."/>
            <person name="Hammon N."/>
            <person name="Deshpande S."/>
            <person name="Cheng J.F."/>
            <person name="Chertkov O."/>
            <person name="Davenport K."/>
            <person name="Tapia R."/>
            <person name="Han C."/>
            <person name="Goodwin L."/>
            <person name="Pitluck S."/>
            <person name="Liolios K."/>
            <person name="Mavromatis K."/>
            <person name="Ivanova N."/>
            <person name="Mikhailova N."/>
            <person name="Pati A."/>
            <person name="Chen A."/>
            <person name="Palaniappan K."/>
            <person name="Land M."/>
            <person name="Hauser L."/>
            <person name="Chang Y.J."/>
            <person name="Jeffries C.D."/>
            <person name="Detter J.C."/>
            <person name="Brambilla E."/>
            <person name="Kannan K.P."/>
            <person name="Djao O.D."/>
            <person name="Rohde M."/>
            <person name="Pukall R."/>
            <person name="Spring S."/>
            <person name="Goker M."/>
            <person name="Sikorski J."/>
            <person name="Woyke T."/>
            <person name="Bristow J."/>
            <person name="Eisen J.A."/>
            <person name="Markowitz V."/>
            <person name="Hugenholtz P."/>
            <person name="Kyrpides N.C."/>
            <person name="Klenk H.P."/>
        </authorList>
    </citation>
    <scope>NUCLEOTIDE SEQUENCE [LARGE SCALE GENOMIC DNA]</scope>
    <source>
        <strain evidence="2">ATCC 33891 / DSM 2032 / 1pr3</strain>
    </source>
</reference>
<proteinExistence type="predicted"/>
<name>A0A7U3YNN9_DESPD</name>
<dbReference type="KEGG" id="dpr:Despr_2439"/>
<gene>
    <name evidence="1" type="ordered locus">Despr_2439</name>
</gene>
<dbReference type="Proteomes" id="UP000006365">
    <property type="component" value="Chromosome"/>
</dbReference>
<dbReference type="EMBL" id="CP002364">
    <property type="protein sequence ID" value="ADW18578.1"/>
    <property type="molecule type" value="Genomic_DNA"/>
</dbReference>
<sequence length="176" mass="19570">MEISLKINDQDTQNLLNRLRANAADLTPTMQAIGAFYERRVRENFKAQSAPDGTPWAPLSEVTLHLGLARNKGWKKNGYLSAKGKRYLSGKRILWEHGDLEGSVHSQASRTSVSIGTGGHIPYAAIHQLGGKAGRGRKVTIPARPYLALNRGTEMDLAERDRTMVIELIRERLLDL</sequence>
<protein>
    <submittedName>
        <fullName evidence="1">Phage virion morphogenesis protein</fullName>
    </submittedName>
</protein>
<accession>A0A7U3YNN9</accession>
<dbReference type="Pfam" id="PF05069">
    <property type="entry name" value="Phage_tail_S"/>
    <property type="match status" value="1"/>
</dbReference>
<dbReference type="NCBIfam" id="TIGR01635">
    <property type="entry name" value="tail_comp_S"/>
    <property type="match status" value="1"/>
</dbReference>
<organism evidence="1 2">
    <name type="scientific">Desulfobulbus propionicus (strain ATCC 33891 / DSM 2032 / VKM B-1956 / 1pr3)</name>
    <dbReference type="NCBI Taxonomy" id="577650"/>
    <lineage>
        <taxon>Bacteria</taxon>
        <taxon>Pseudomonadati</taxon>
        <taxon>Thermodesulfobacteriota</taxon>
        <taxon>Desulfobulbia</taxon>
        <taxon>Desulfobulbales</taxon>
        <taxon>Desulfobulbaceae</taxon>
        <taxon>Desulfobulbus</taxon>
    </lineage>
</organism>
<evidence type="ECO:0000313" key="2">
    <source>
        <dbReference type="Proteomes" id="UP000006365"/>
    </source>
</evidence>
<keyword evidence="2" id="KW-1185">Reference proteome</keyword>
<dbReference type="RefSeq" id="WP_015725104.1">
    <property type="nucleotide sequence ID" value="NC_014972.1"/>
</dbReference>